<reference evidence="1" key="1">
    <citation type="submission" date="2009-02" db="EMBL/GenBank/DDBJ databases">
        <title>The Genome Sequence of Ajellomyces capsulatus strain G186AR.</title>
        <authorList>
            <consortium name="The Broad Institute Genome Sequencing Platform"/>
            <person name="Champion M."/>
            <person name="Cuomo C."/>
            <person name="Ma L.-J."/>
            <person name="Henn M.R."/>
            <person name="Sil A."/>
            <person name="Goldman B."/>
            <person name="Young S.K."/>
            <person name="Kodira C.D."/>
            <person name="Zeng Q."/>
            <person name="Koehrsen M."/>
            <person name="Alvarado L."/>
            <person name="Berlin A."/>
            <person name="Borenstein D."/>
            <person name="Chen Z."/>
            <person name="Engels R."/>
            <person name="Freedman E."/>
            <person name="Gellesch M."/>
            <person name="Goldberg J."/>
            <person name="Griggs A."/>
            <person name="Gujja S."/>
            <person name="Heiman D."/>
            <person name="Hepburn T."/>
            <person name="Howarth C."/>
            <person name="Jen D."/>
            <person name="Larson L."/>
            <person name="Lewis B."/>
            <person name="Mehta T."/>
            <person name="Park D."/>
            <person name="Pearson M."/>
            <person name="Roberts A."/>
            <person name="Saif S."/>
            <person name="Shea T."/>
            <person name="Shenoy N."/>
            <person name="Sisk P."/>
            <person name="Stolte C."/>
            <person name="Sykes S."/>
            <person name="Walk T."/>
            <person name="White J."/>
            <person name="Yandava C."/>
            <person name="Klein B."/>
            <person name="McEwen J.G."/>
            <person name="Puccia R."/>
            <person name="Goldman G.H."/>
            <person name="Felipe M.S."/>
            <person name="Nino-Vega G."/>
            <person name="San-Blas G."/>
            <person name="Taylor J."/>
            <person name="Mendoza L."/>
            <person name="Galagan J."/>
            <person name="Nusbaum C."/>
            <person name="Birren B."/>
        </authorList>
    </citation>
    <scope>NUCLEOTIDE SEQUENCE</scope>
    <source>
        <strain evidence="1">G186AR</strain>
    </source>
</reference>
<proteinExistence type="predicted"/>
<accession>C0NAH2</accession>
<keyword evidence="2" id="KW-1185">Reference proteome</keyword>
<dbReference type="AlphaFoldDB" id="C0NAH2"/>
<protein>
    <submittedName>
        <fullName evidence="1">Uncharacterized protein</fullName>
    </submittedName>
</protein>
<dbReference type="InParanoid" id="C0NAH2"/>
<organism evidence="1 2">
    <name type="scientific">Ajellomyces capsulatus (strain G186AR / H82 / ATCC MYA-2454 / RMSCC 2432)</name>
    <name type="common">Darling's disease fungus</name>
    <name type="synonym">Histoplasma capsulatum</name>
    <dbReference type="NCBI Taxonomy" id="447093"/>
    <lineage>
        <taxon>Eukaryota</taxon>
        <taxon>Fungi</taxon>
        <taxon>Dikarya</taxon>
        <taxon>Ascomycota</taxon>
        <taxon>Pezizomycotina</taxon>
        <taxon>Eurotiomycetes</taxon>
        <taxon>Eurotiomycetidae</taxon>
        <taxon>Onygenales</taxon>
        <taxon>Ajellomycetaceae</taxon>
        <taxon>Histoplasma</taxon>
    </lineage>
</organism>
<dbReference type="GeneID" id="69033135"/>
<name>C0NAH2_AJECG</name>
<gene>
    <name evidence="1" type="ORF">HCBG_00118</name>
</gene>
<evidence type="ECO:0000313" key="1">
    <source>
        <dbReference type="EMBL" id="EEH10663.1"/>
    </source>
</evidence>
<dbReference type="Proteomes" id="UP000001631">
    <property type="component" value="Unassembled WGS sequence"/>
</dbReference>
<evidence type="ECO:0000313" key="2">
    <source>
        <dbReference type="Proteomes" id="UP000001631"/>
    </source>
</evidence>
<sequence>MEMPSRNPTARVGTLGRFGADVGRAEKALTVRSPIVLPYPTAPVASRRTPSLRINLGFYGAIAKIVHLWNTSICLKLWIKNAICTITVFTVLGMPMQLSRGFSGPTQ</sequence>
<dbReference type="RefSeq" id="XP_045291143.1">
    <property type="nucleotide sequence ID" value="XM_045427168.1"/>
</dbReference>
<dbReference type="HOGENOM" id="CLU_2209250_0_0_1"/>
<dbReference type="EMBL" id="GG663363">
    <property type="protein sequence ID" value="EEH10663.1"/>
    <property type="molecule type" value="Genomic_DNA"/>
</dbReference>